<evidence type="ECO:0000256" key="2">
    <source>
        <dbReference type="ARBA" id="ARBA00023015"/>
    </source>
</evidence>
<dbReference type="InterPro" id="IPR039425">
    <property type="entry name" value="RNA_pol_sigma-70-like"/>
</dbReference>
<evidence type="ECO:0000313" key="8">
    <source>
        <dbReference type="Proteomes" id="UP000244201"/>
    </source>
</evidence>
<accession>A0A2R4TCK7</accession>
<dbReference type="InterPro" id="IPR036388">
    <property type="entry name" value="WH-like_DNA-bd_sf"/>
</dbReference>
<keyword evidence="3" id="KW-0731">Sigma factor</keyword>
<feature type="domain" description="RNA polymerase sigma factor 70 region 4 type 2" evidence="6">
    <location>
        <begin position="131"/>
        <end position="181"/>
    </location>
</feature>
<reference evidence="7 8" key="1">
    <citation type="submission" date="2018-01" db="EMBL/GenBank/DDBJ databases">
        <title>Complete genome sequence of Streptomyces lunaelactis MM109T, a Ferroverdin A producer isolated from cave moonmilk deposits.</title>
        <authorList>
            <person name="Naome A."/>
            <person name="Martinet L."/>
            <person name="Maciejewska M."/>
            <person name="Anderssen S."/>
            <person name="Adam D."/>
            <person name="Tenconi E."/>
            <person name="Deflandre B."/>
            <person name="Arguelles-Arias A."/>
            <person name="Calusinska M."/>
            <person name="Copieters W."/>
            <person name="Karim L."/>
            <person name="Hanikenne M."/>
            <person name="Baurain D."/>
            <person name="van Wezel G."/>
            <person name="Smargiasso N."/>
            <person name="de Pauw E."/>
            <person name="Delfosse P."/>
            <person name="Rigali S."/>
        </authorList>
    </citation>
    <scope>NUCLEOTIDE SEQUENCE [LARGE SCALE GENOMIC DNA]</scope>
    <source>
        <strain evidence="7 8">MM109</strain>
    </source>
</reference>
<dbReference type="GeneID" id="55660735"/>
<dbReference type="InterPro" id="IPR014284">
    <property type="entry name" value="RNA_pol_sigma-70_dom"/>
</dbReference>
<keyword evidence="5" id="KW-0804">Transcription</keyword>
<dbReference type="GO" id="GO:0016987">
    <property type="term" value="F:sigma factor activity"/>
    <property type="evidence" value="ECO:0007669"/>
    <property type="project" value="UniProtKB-KW"/>
</dbReference>
<keyword evidence="4" id="KW-0238">DNA-binding</keyword>
<evidence type="ECO:0000256" key="1">
    <source>
        <dbReference type="ARBA" id="ARBA00010641"/>
    </source>
</evidence>
<evidence type="ECO:0000256" key="5">
    <source>
        <dbReference type="ARBA" id="ARBA00023163"/>
    </source>
</evidence>
<keyword evidence="8" id="KW-1185">Reference proteome</keyword>
<dbReference type="GO" id="GO:0006352">
    <property type="term" value="P:DNA-templated transcription initiation"/>
    <property type="evidence" value="ECO:0007669"/>
    <property type="project" value="InterPro"/>
</dbReference>
<dbReference type="OrthoDB" id="4350410at2"/>
<dbReference type="Pfam" id="PF08281">
    <property type="entry name" value="Sigma70_r4_2"/>
    <property type="match status" value="1"/>
</dbReference>
<dbReference type="KEGG" id="slk:SLUN_36415"/>
<comment type="similarity">
    <text evidence="1">Belongs to the sigma-70 factor family. ECF subfamily.</text>
</comment>
<organism evidence="7 8">
    <name type="scientific">Streptomyces lunaelactis</name>
    <dbReference type="NCBI Taxonomy" id="1535768"/>
    <lineage>
        <taxon>Bacteria</taxon>
        <taxon>Bacillati</taxon>
        <taxon>Actinomycetota</taxon>
        <taxon>Actinomycetes</taxon>
        <taxon>Kitasatosporales</taxon>
        <taxon>Streptomycetaceae</taxon>
        <taxon>Streptomyces</taxon>
    </lineage>
</organism>
<protein>
    <submittedName>
        <fullName evidence="7">Sigma-70 family RNA polymerase sigma factor</fullName>
    </submittedName>
</protein>
<dbReference type="InterPro" id="IPR013325">
    <property type="entry name" value="RNA_pol_sigma_r2"/>
</dbReference>
<dbReference type="Gene3D" id="1.10.10.10">
    <property type="entry name" value="Winged helix-like DNA-binding domain superfamily/Winged helix DNA-binding domain"/>
    <property type="match status" value="1"/>
</dbReference>
<dbReference type="RefSeq" id="WP_108154143.1">
    <property type="nucleotide sequence ID" value="NZ_CP026304.1"/>
</dbReference>
<dbReference type="Gene3D" id="1.10.1740.10">
    <property type="match status" value="1"/>
</dbReference>
<dbReference type="NCBIfam" id="TIGR02937">
    <property type="entry name" value="sigma70-ECF"/>
    <property type="match status" value="1"/>
</dbReference>
<evidence type="ECO:0000259" key="6">
    <source>
        <dbReference type="Pfam" id="PF08281"/>
    </source>
</evidence>
<dbReference type="SUPFAM" id="SSF88946">
    <property type="entry name" value="Sigma2 domain of RNA polymerase sigma factors"/>
    <property type="match status" value="1"/>
</dbReference>
<dbReference type="SUPFAM" id="SSF88659">
    <property type="entry name" value="Sigma3 and sigma4 domains of RNA polymerase sigma factors"/>
    <property type="match status" value="1"/>
</dbReference>
<gene>
    <name evidence="7" type="ORF">SLUN_36415</name>
</gene>
<proteinExistence type="inferred from homology"/>
<keyword evidence="2" id="KW-0805">Transcription regulation</keyword>
<sequence>MNGEDVQRGDSPHHGRLTQPVRDLLALPLDFEAYYLGHQELFHNYAELHLGSRRAAEDAVHGVFLTILTSWDELLQAGNLEQRAWAIVRRTVSRRLEAEGRPPAFVINGAIARVLRAARDKLSVMESRRGLYEAIAALPSRQFDVIVLRYLLGYPTSRIAWFMGLNERTVDYHGRKGKERLRVQLGLPADTKKRGERK</sequence>
<name>A0A2R4TCK7_9ACTN</name>
<evidence type="ECO:0000256" key="4">
    <source>
        <dbReference type="ARBA" id="ARBA00023125"/>
    </source>
</evidence>
<dbReference type="AlphaFoldDB" id="A0A2R4TCK7"/>
<dbReference type="PANTHER" id="PTHR43133">
    <property type="entry name" value="RNA POLYMERASE ECF-TYPE SIGMA FACTO"/>
    <property type="match status" value="1"/>
</dbReference>
<evidence type="ECO:0000256" key="3">
    <source>
        <dbReference type="ARBA" id="ARBA00023082"/>
    </source>
</evidence>
<dbReference type="InterPro" id="IPR013249">
    <property type="entry name" value="RNA_pol_sigma70_r4_t2"/>
</dbReference>
<dbReference type="PANTHER" id="PTHR43133:SF8">
    <property type="entry name" value="RNA POLYMERASE SIGMA FACTOR HI_1459-RELATED"/>
    <property type="match status" value="1"/>
</dbReference>
<dbReference type="GO" id="GO:0003677">
    <property type="term" value="F:DNA binding"/>
    <property type="evidence" value="ECO:0007669"/>
    <property type="project" value="UniProtKB-KW"/>
</dbReference>
<evidence type="ECO:0000313" key="7">
    <source>
        <dbReference type="EMBL" id="AVZ76853.1"/>
    </source>
</evidence>
<dbReference type="Proteomes" id="UP000244201">
    <property type="component" value="Chromosome"/>
</dbReference>
<dbReference type="InterPro" id="IPR013324">
    <property type="entry name" value="RNA_pol_sigma_r3/r4-like"/>
</dbReference>
<dbReference type="EMBL" id="CP026304">
    <property type="protein sequence ID" value="AVZ76853.1"/>
    <property type="molecule type" value="Genomic_DNA"/>
</dbReference>